<reference evidence="5" key="1">
    <citation type="submission" date="2014-07" db="EMBL/GenBank/DDBJ databases">
        <authorList>
            <person name="Wibberg D."/>
        </authorList>
    </citation>
    <scope>NUCLEOTIDE SEQUENCE [LARGE SCALE GENOMIC DNA]</scope>
    <source>
        <strain evidence="5">DG5</strain>
    </source>
</reference>
<dbReference type="PATRIC" id="fig|29343.3.peg.1971"/>
<dbReference type="SUPFAM" id="SSF53067">
    <property type="entry name" value="Actin-like ATPase domain"/>
    <property type="match status" value="1"/>
</dbReference>
<evidence type="ECO:0000256" key="1">
    <source>
        <dbReference type="ARBA" id="ARBA00002486"/>
    </source>
</evidence>
<comment type="function">
    <text evidence="1">Transcriptional repressor of xylose-utilizing enzymes.</text>
</comment>
<evidence type="ECO:0000256" key="2">
    <source>
        <dbReference type="ARBA" id="ARBA00006479"/>
    </source>
</evidence>
<evidence type="ECO:0008006" key="6">
    <source>
        <dbReference type="Google" id="ProtNLM"/>
    </source>
</evidence>
<dbReference type="InterPro" id="IPR036388">
    <property type="entry name" value="WH-like_DNA-bd_sf"/>
</dbReference>
<name>A0A078KRF2_9FIRM</name>
<dbReference type="HOGENOM" id="CLU_036604_13_1_9"/>
<dbReference type="AlphaFoldDB" id="A0A078KRF2"/>
<dbReference type="OrthoDB" id="9796533at2"/>
<comment type="similarity">
    <text evidence="2">Belongs to the ROK (NagC/XylR) family.</text>
</comment>
<evidence type="ECO:0000313" key="4">
    <source>
        <dbReference type="EMBL" id="CDZ24973.1"/>
    </source>
</evidence>
<dbReference type="STRING" id="29343.CCDG5_1876"/>
<dbReference type="KEGG" id="ccel:CCDG5_1876"/>
<dbReference type="Gene3D" id="3.30.420.40">
    <property type="match status" value="2"/>
</dbReference>
<dbReference type="PANTHER" id="PTHR18964">
    <property type="entry name" value="ROK (REPRESSOR, ORF, KINASE) FAMILY"/>
    <property type="match status" value="1"/>
</dbReference>
<keyword evidence="5" id="KW-1185">Reference proteome</keyword>
<evidence type="ECO:0000256" key="3">
    <source>
        <dbReference type="ARBA" id="ARBA00022629"/>
    </source>
</evidence>
<dbReference type="InterPro" id="IPR036390">
    <property type="entry name" value="WH_DNA-bd_sf"/>
</dbReference>
<sequence length="369" mass="41084">MNNLQVRDTNKKRVINYLYKNNAAAKQDIISTLGLSMPTVSHILKELSDRGLVKKVGTLQSSGGRKPAAISLVYDAKLSVGVEIKSRHLLFSAIDLGENILYSKKIRFPFHNDNDYYRMFAAEIEKFIDESGIDTNKLLGVGIAVPGIVNIRNNILEYSPTLNVTNLPLETLAKFIPYTVMSGNEANLAGFSEVWKMDNIEDAVFLSINKGVGGAIFIGNKLYYGKDGRSGEFGHMTIVKDGQVCSCGKRGCLEAYCSSKVLIEPDYDDIDEFFADLEANNENCQKKWHTYLDYLATGINNIYTQFNSNIIIGGEVSTYLKKYCETLQQMIISRSTFETNADYLHFSQFGDHASSVGAALLLVDEFLSE</sequence>
<keyword evidence="3" id="KW-0859">Xylose metabolism</keyword>
<dbReference type="InterPro" id="IPR049874">
    <property type="entry name" value="ROK_cs"/>
</dbReference>
<accession>A0A078KRF2</accession>
<dbReference type="PANTHER" id="PTHR18964:SF149">
    <property type="entry name" value="BIFUNCTIONAL UDP-N-ACETYLGLUCOSAMINE 2-EPIMERASE_N-ACETYLMANNOSAMINE KINASE"/>
    <property type="match status" value="1"/>
</dbReference>
<dbReference type="InterPro" id="IPR000600">
    <property type="entry name" value="ROK"/>
</dbReference>
<proteinExistence type="inferred from homology"/>
<dbReference type="Proteomes" id="UP000032431">
    <property type="component" value="Chromosome I"/>
</dbReference>
<dbReference type="InterPro" id="IPR043129">
    <property type="entry name" value="ATPase_NBD"/>
</dbReference>
<gene>
    <name evidence="4" type="ORF">CCDG5_1876</name>
</gene>
<dbReference type="GO" id="GO:0042732">
    <property type="term" value="P:D-xylose metabolic process"/>
    <property type="evidence" value="ECO:0007669"/>
    <property type="project" value="UniProtKB-KW"/>
</dbReference>
<protein>
    <recommendedName>
        <fullName evidence="6">ROK family protein</fullName>
    </recommendedName>
</protein>
<dbReference type="EMBL" id="LM995447">
    <property type="protein sequence ID" value="CDZ24973.1"/>
    <property type="molecule type" value="Genomic_DNA"/>
</dbReference>
<dbReference type="SUPFAM" id="SSF46785">
    <property type="entry name" value="Winged helix' DNA-binding domain"/>
    <property type="match status" value="1"/>
</dbReference>
<dbReference type="Gene3D" id="1.10.10.10">
    <property type="entry name" value="Winged helix-like DNA-binding domain superfamily/Winged helix DNA-binding domain"/>
    <property type="match status" value="1"/>
</dbReference>
<dbReference type="Pfam" id="PF00480">
    <property type="entry name" value="ROK"/>
    <property type="match status" value="1"/>
</dbReference>
<organism evidence="4 5">
    <name type="scientific">[Clostridium] cellulosi</name>
    <dbReference type="NCBI Taxonomy" id="29343"/>
    <lineage>
        <taxon>Bacteria</taxon>
        <taxon>Bacillati</taxon>
        <taxon>Bacillota</taxon>
        <taxon>Clostridia</taxon>
        <taxon>Eubacteriales</taxon>
        <taxon>Oscillospiraceae</taxon>
        <taxon>Oscillospiraceae incertae sedis</taxon>
    </lineage>
</organism>
<dbReference type="Pfam" id="PF13412">
    <property type="entry name" value="HTH_24"/>
    <property type="match status" value="1"/>
</dbReference>
<keyword evidence="3" id="KW-0119">Carbohydrate metabolism</keyword>
<dbReference type="PROSITE" id="PS01125">
    <property type="entry name" value="ROK"/>
    <property type="match status" value="1"/>
</dbReference>
<evidence type="ECO:0000313" key="5">
    <source>
        <dbReference type="Proteomes" id="UP000032431"/>
    </source>
</evidence>